<evidence type="ECO:0000256" key="1">
    <source>
        <dbReference type="ARBA" id="ARBA00006484"/>
    </source>
</evidence>
<dbReference type="CDD" id="cd05233">
    <property type="entry name" value="SDR_c"/>
    <property type="match status" value="1"/>
</dbReference>
<dbReference type="PRINTS" id="PR00080">
    <property type="entry name" value="SDRFAMILY"/>
</dbReference>
<name>A0A1H2G5M8_9PSED</name>
<dbReference type="Pfam" id="PF00106">
    <property type="entry name" value="adh_short"/>
    <property type="match status" value="1"/>
</dbReference>
<organism evidence="4 5">
    <name type="scientific">Pseudomonas pohangensis</name>
    <dbReference type="NCBI Taxonomy" id="364197"/>
    <lineage>
        <taxon>Bacteria</taxon>
        <taxon>Pseudomonadati</taxon>
        <taxon>Pseudomonadota</taxon>
        <taxon>Gammaproteobacteria</taxon>
        <taxon>Pseudomonadales</taxon>
        <taxon>Pseudomonadaceae</taxon>
        <taxon>Pseudomonas</taxon>
    </lineage>
</organism>
<protein>
    <submittedName>
        <fullName evidence="4">Short-chain dehydrogenase</fullName>
    </submittedName>
</protein>
<proteinExistence type="inferred from homology"/>
<dbReference type="PROSITE" id="PS00061">
    <property type="entry name" value="ADH_SHORT"/>
    <property type="match status" value="1"/>
</dbReference>
<evidence type="ECO:0000256" key="2">
    <source>
        <dbReference type="ARBA" id="ARBA00023002"/>
    </source>
</evidence>
<dbReference type="EMBL" id="LT629785">
    <property type="protein sequence ID" value="SDU14849.1"/>
    <property type="molecule type" value="Genomic_DNA"/>
</dbReference>
<dbReference type="GO" id="GO:0016491">
    <property type="term" value="F:oxidoreductase activity"/>
    <property type="evidence" value="ECO:0007669"/>
    <property type="project" value="UniProtKB-KW"/>
</dbReference>
<dbReference type="RefSeq" id="WP_090194701.1">
    <property type="nucleotide sequence ID" value="NZ_LT629785.1"/>
</dbReference>
<reference evidence="5" key="1">
    <citation type="submission" date="2016-10" db="EMBL/GenBank/DDBJ databases">
        <authorList>
            <person name="Varghese N."/>
            <person name="Submissions S."/>
        </authorList>
    </citation>
    <scope>NUCLEOTIDE SEQUENCE [LARGE SCALE GENOMIC DNA]</scope>
    <source>
        <strain evidence="5">DSM 17875</strain>
    </source>
</reference>
<dbReference type="PRINTS" id="PR00081">
    <property type="entry name" value="GDHRDH"/>
</dbReference>
<accession>A0A1H2G5M8</accession>
<dbReference type="Gene3D" id="3.40.50.720">
    <property type="entry name" value="NAD(P)-binding Rossmann-like Domain"/>
    <property type="match status" value="1"/>
</dbReference>
<dbReference type="FunFam" id="3.40.50.720:FF:000084">
    <property type="entry name" value="Short-chain dehydrogenase reductase"/>
    <property type="match status" value="1"/>
</dbReference>
<dbReference type="PANTHER" id="PTHR44196">
    <property type="entry name" value="DEHYDROGENASE/REDUCTASE SDR FAMILY MEMBER 7B"/>
    <property type="match status" value="1"/>
</dbReference>
<dbReference type="InterPro" id="IPR020904">
    <property type="entry name" value="Sc_DH/Rdtase_CS"/>
</dbReference>
<dbReference type="STRING" id="364197.SAMN05216296_2058"/>
<dbReference type="InterPro" id="IPR002347">
    <property type="entry name" value="SDR_fam"/>
</dbReference>
<gene>
    <name evidence="4" type="ORF">SAMN05216296_2058</name>
</gene>
<dbReference type="GO" id="GO:0016020">
    <property type="term" value="C:membrane"/>
    <property type="evidence" value="ECO:0007669"/>
    <property type="project" value="TreeGrafter"/>
</dbReference>
<dbReference type="PANTHER" id="PTHR44196:SF1">
    <property type="entry name" value="DEHYDROGENASE_REDUCTASE SDR FAMILY MEMBER 7B"/>
    <property type="match status" value="1"/>
</dbReference>
<keyword evidence="2" id="KW-0560">Oxidoreductase</keyword>
<evidence type="ECO:0000256" key="3">
    <source>
        <dbReference type="RuleBase" id="RU000363"/>
    </source>
</evidence>
<dbReference type="AlphaFoldDB" id="A0A1H2G5M8"/>
<dbReference type="InterPro" id="IPR036291">
    <property type="entry name" value="NAD(P)-bd_dom_sf"/>
</dbReference>
<dbReference type="OrthoDB" id="4690547at2"/>
<evidence type="ECO:0000313" key="5">
    <source>
        <dbReference type="Proteomes" id="UP000243232"/>
    </source>
</evidence>
<dbReference type="SUPFAM" id="SSF51735">
    <property type="entry name" value="NAD(P)-binding Rossmann-fold domains"/>
    <property type="match status" value="1"/>
</dbReference>
<evidence type="ECO:0000313" key="4">
    <source>
        <dbReference type="EMBL" id="SDU14849.1"/>
    </source>
</evidence>
<sequence length="275" mass="29186">MAIPQLQGKQVLITGAASGIGRASVLAFARQGANIIASDLHLDSLQGLQQEVQALGVDCLIYAVDVSDNNAMAAFAKEVQQQVGAPDVLFNNAGIAYMGKFLDSGLEQWQRIINVNLMGVVHGCYHFLPLMLAAGGPRQVVNVSSTASYAPSPSMASYAASKFAVAGFCDVLRMELHGSQIGVTDVCPGVINTAITASGAAPSMQGEQIQRLQAYYIKEGCSPDVVANDVVNAVMAGKTLVLTGPYSRLLYHLKRVSRRLLFRLTVKTAPKLGYL</sequence>
<comment type="similarity">
    <text evidence="1 3">Belongs to the short-chain dehydrogenases/reductases (SDR) family.</text>
</comment>
<keyword evidence="5" id="KW-1185">Reference proteome</keyword>
<dbReference type="Proteomes" id="UP000243232">
    <property type="component" value="Chromosome I"/>
</dbReference>